<keyword evidence="4 6" id="KW-0472">Membrane</keyword>
<protein>
    <submittedName>
        <fullName evidence="8">MFS general substrate transporter</fullName>
    </submittedName>
</protein>
<reference evidence="8 9" key="1">
    <citation type="journal article" date="2016" name="Fungal Biol.">
        <title>The genome of Xylona heveae provides a window into fungal endophytism.</title>
        <authorList>
            <person name="Gazis R."/>
            <person name="Kuo A."/>
            <person name="Riley R."/>
            <person name="LaButti K."/>
            <person name="Lipzen A."/>
            <person name="Lin J."/>
            <person name="Amirebrahimi M."/>
            <person name="Hesse C.N."/>
            <person name="Spatafora J.W."/>
            <person name="Henrissat B."/>
            <person name="Hainaut M."/>
            <person name="Grigoriev I.V."/>
            <person name="Hibbett D.S."/>
        </authorList>
    </citation>
    <scope>NUCLEOTIDE SEQUENCE [LARGE SCALE GENOMIC DNA]</scope>
    <source>
        <strain evidence="8 9">TC161</strain>
    </source>
</reference>
<dbReference type="GO" id="GO:0016020">
    <property type="term" value="C:membrane"/>
    <property type="evidence" value="ECO:0007669"/>
    <property type="project" value="UniProtKB-SubCell"/>
</dbReference>
<dbReference type="Pfam" id="PF07690">
    <property type="entry name" value="MFS_1"/>
    <property type="match status" value="1"/>
</dbReference>
<dbReference type="PROSITE" id="PS50850">
    <property type="entry name" value="MFS"/>
    <property type="match status" value="1"/>
</dbReference>
<feature type="region of interest" description="Disordered" evidence="5">
    <location>
        <begin position="44"/>
        <end position="79"/>
    </location>
</feature>
<feature type="transmembrane region" description="Helical" evidence="6">
    <location>
        <begin position="418"/>
        <end position="439"/>
    </location>
</feature>
<evidence type="ECO:0000256" key="2">
    <source>
        <dbReference type="ARBA" id="ARBA00022692"/>
    </source>
</evidence>
<feature type="transmembrane region" description="Helical" evidence="6">
    <location>
        <begin position="141"/>
        <end position="163"/>
    </location>
</feature>
<gene>
    <name evidence="8" type="ORF">L228DRAFT_241588</name>
</gene>
<dbReference type="InParanoid" id="A0A164ZPL8"/>
<accession>A0A164ZPL8</accession>
<name>A0A164ZPL8_XYLHT</name>
<dbReference type="PANTHER" id="PTHR23514:SF6">
    <property type="entry name" value="MAJOR FACILITATOR SUPERFAMILY (MFS) PROFILE DOMAIN-CONTAINING PROTEIN"/>
    <property type="match status" value="1"/>
</dbReference>
<keyword evidence="2 6" id="KW-0812">Transmembrane</keyword>
<feature type="transmembrane region" description="Helical" evidence="6">
    <location>
        <begin position="393"/>
        <end position="412"/>
    </location>
</feature>
<dbReference type="Proteomes" id="UP000076632">
    <property type="component" value="Unassembled WGS sequence"/>
</dbReference>
<evidence type="ECO:0000313" key="8">
    <source>
        <dbReference type="EMBL" id="KZF19347.1"/>
    </source>
</evidence>
<evidence type="ECO:0000256" key="1">
    <source>
        <dbReference type="ARBA" id="ARBA00004141"/>
    </source>
</evidence>
<feature type="transmembrane region" description="Helical" evidence="6">
    <location>
        <begin position="262"/>
        <end position="283"/>
    </location>
</feature>
<feature type="transmembrane region" description="Helical" evidence="6">
    <location>
        <begin position="221"/>
        <end position="242"/>
    </location>
</feature>
<dbReference type="InterPro" id="IPR036259">
    <property type="entry name" value="MFS_trans_sf"/>
</dbReference>
<dbReference type="AlphaFoldDB" id="A0A164ZPL8"/>
<feature type="transmembrane region" description="Helical" evidence="6">
    <location>
        <begin position="326"/>
        <end position="351"/>
    </location>
</feature>
<feature type="transmembrane region" description="Helical" evidence="6">
    <location>
        <begin position="480"/>
        <end position="500"/>
    </location>
</feature>
<dbReference type="OrthoDB" id="413079at2759"/>
<dbReference type="InterPro" id="IPR011701">
    <property type="entry name" value="MFS"/>
</dbReference>
<dbReference type="OMA" id="AHGSYGV"/>
<dbReference type="InterPro" id="IPR051788">
    <property type="entry name" value="MFS_Transporter"/>
</dbReference>
<dbReference type="GO" id="GO:0022857">
    <property type="term" value="F:transmembrane transporter activity"/>
    <property type="evidence" value="ECO:0007669"/>
    <property type="project" value="InterPro"/>
</dbReference>
<feature type="transmembrane region" description="Helical" evidence="6">
    <location>
        <begin position="451"/>
        <end position="474"/>
    </location>
</feature>
<dbReference type="FunFam" id="1.20.1250.20:FF:000308">
    <property type="entry name" value="MFS efflux transporter"/>
    <property type="match status" value="1"/>
</dbReference>
<evidence type="ECO:0000256" key="4">
    <source>
        <dbReference type="ARBA" id="ARBA00023136"/>
    </source>
</evidence>
<sequence length="508" mass="54550">MAQTLGSMIEVESAPHIRNPPAVVHRNKAPDVVELDEMSWGVQYTGPKSEPLSGTQTPRPDDLETNSVGTPQLQGGSPSGGHHEINLIQSFSKFVGPHAHRVLPPMNKWRVLCCCLINFGDGLNDSMPGAIIPYMEKHYSIGYAVVSLIFVTNALGFIMAAFYTTALQDRIGRAKTMIAGQLLMVLGYILILCTPPFPVVVLAFLFLGLGMAMNLALDNVFCANLANATMALGAMHGAYGIGGTIGPLMTTAMVSRGILWSRVYSICLGIAFFNLIFAAWSFWSFENDLPERLLSSLERTASRQAAAEAGEPSKLQILKEALKNKITLLAALFIFAYQGAEVSISGWVISFLITYRHGDPSEVGYVTSGFWAGITLGRFLLSHPCHRIGERNAVFGIVGGALAFQLLVWFLPNVIGDAVAVSIVGLLLGPVFPCATAVFSRLLSKRVQMPALSFVSAMGSSGGALAPFTTGLLAQAVGTFVLHPVAIALFVVMEGTWFTLPKARKPTE</sequence>
<dbReference type="EMBL" id="KV407466">
    <property type="protein sequence ID" value="KZF19347.1"/>
    <property type="molecule type" value="Genomic_DNA"/>
</dbReference>
<comment type="subcellular location">
    <subcellularLocation>
        <location evidence="1">Membrane</location>
        <topology evidence="1">Multi-pass membrane protein</topology>
    </subcellularLocation>
</comment>
<proteinExistence type="predicted"/>
<feature type="domain" description="Major facilitator superfamily (MFS) profile" evidence="7">
    <location>
        <begin position="110"/>
        <end position="504"/>
    </location>
</feature>
<evidence type="ECO:0000256" key="6">
    <source>
        <dbReference type="SAM" id="Phobius"/>
    </source>
</evidence>
<dbReference type="STRING" id="1328760.A0A164ZPL8"/>
<evidence type="ECO:0000259" key="7">
    <source>
        <dbReference type="PROSITE" id="PS50850"/>
    </source>
</evidence>
<dbReference type="Gene3D" id="1.20.1250.20">
    <property type="entry name" value="MFS general substrate transporter like domains"/>
    <property type="match status" value="1"/>
</dbReference>
<keyword evidence="3 6" id="KW-1133">Transmembrane helix</keyword>
<evidence type="ECO:0000256" key="5">
    <source>
        <dbReference type="SAM" id="MobiDB-lite"/>
    </source>
</evidence>
<dbReference type="FunFam" id="1.20.1250.20:FF:000286">
    <property type="entry name" value="MFS efflux transporter"/>
    <property type="match status" value="1"/>
</dbReference>
<feature type="compositionally biased region" description="Polar residues" evidence="5">
    <location>
        <begin position="65"/>
        <end position="76"/>
    </location>
</feature>
<evidence type="ECO:0000313" key="9">
    <source>
        <dbReference type="Proteomes" id="UP000076632"/>
    </source>
</evidence>
<feature type="transmembrane region" description="Helical" evidence="6">
    <location>
        <begin position="183"/>
        <end position="209"/>
    </location>
</feature>
<dbReference type="RefSeq" id="XP_018184902.1">
    <property type="nucleotide sequence ID" value="XM_018331337.1"/>
</dbReference>
<organism evidence="8 9">
    <name type="scientific">Xylona heveae (strain CBS 132557 / TC161)</name>
    <dbReference type="NCBI Taxonomy" id="1328760"/>
    <lineage>
        <taxon>Eukaryota</taxon>
        <taxon>Fungi</taxon>
        <taxon>Dikarya</taxon>
        <taxon>Ascomycota</taxon>
        <taxon>Pezizomycotina</taxon>
        <taxon>Xylonomycetes</taxon>
        <taxon>Xylonales</taxon>
        <taxon>Xylonaceae</taxon>
        <taxon>Xylona</taxon>
    </lineage>
</organism>
<dbReference type="InterPro" id="IPR020846">
    <property type="entry name" value="MFS_dom"/>
</dbReference>
<dbReference type="SUPFAM" id="SSF103473">
    <property type="entry name" value="MFS general substrate transporter"/>
    <property type="match status" value="1"/>
</dbReference>
<dbReference type="FunCoup" id="A0A164ZPL8">
    <property type="interactions" value="15"/>
</dbReference>
<dbReference type="GeneID" id="28896474"/>
<feature type="transmembrane region" description="Helical" evidence="6">
    <location>
        <begin position="363"/>
        <end position="381"/>
    </location>
</feature>
<evidence type="ECO:0000256" key="3">
    <source>
        <dbReference type="ARBA" id="ARBA00022989"/>
    </source>
</evidence>
<dbReference type="PANTHER" id="PTHR23514">
    <property type="entry name" value="BYPASS OF STOP CODON PROTEIN 6"/>
    <property type="match status" value="1"/>
</dbReference>
<keyword evidence="9" id="KW-1185">Reference proteome</keyword>